<dbReference type="EMBL" id="CP003222">
    <property type="protein sequence ID" value="AEW87096.1"/>
    <property type="molecule type" value="Genomic_DNA"/>
</dbReference>
<name>G8X7Y2_FLACA</name>
<organism evidence="1 2">
    <name type="scientific">Flavobacterium columnare (strain ATCC 49512 / CIP 103533 / TG 44/87)</name>
    <dbReference type="NCBI Taxonomy" id="1041826"/>
    <lineage>
        <taxon>Bacteria</taxon>
        <taxon>Pseudomonadati</taxon>
        <taxon>Bacteroidota</taxon>
        <taxon>Flavobacteriia</taxon>
        <taxon>Flavobacteriales</taxon>
        <taxon>Flavobacteriaceae</taxon>
        <taxon>Flavobacterium</taxon>
    </lineage>
</organism>
<accession>G8X7Y2</accession>
<dbReference type="HOGENOM" id="CLU_1737839_0_0_10"/>
<evidence type="ECO:0000313" key="2">
    <source>
        <dbReference type="Proteomes" id="UP000005638"/>
    </source>
</evidence>
<reference evidence="1 2" key="1">
    <citation type="journal article" date="2012" name="J. Bacteriol.">
        <title>Genome Sequence of the Fish Pathogen Flavobacterium columnare ATCC 49512.</title>
        <authorList>
            <person name="Tekedar H.C."/>
            <person name="Karsi A."/>
            <person name="Gillaspy A.F."/>
            <person name="Dyer D.W."/>
            <person name="Benton N.R."/>
            <person name="Zaitshik J."/>
            <person name="Vamenta S."/>
            <person name="Banes M.M."/>
            <person name="Gulsoy N."/>
            <person name="Aboko-Cole M."/>
            <person name="Waldbieser G.C."/>
            <person name="Lawrence M.L."/>
        </authorList>
    </citation>
    <scope>NUCLEOTIDE SEQUENCE [LARGE SCALE GENOMIC DNA]</scope>
    <source>
        <strain evidence="2">ATCC 49512 / CIP 103533 / TG 44/87</strain>
    </source>
</reference>
<sequence>MKNIFTIVVVIICFSCKTDNDRYVRILNFPNSIIGEYLSIGDYYDEDYEDEEKRKTYLKVTNEEFYFIIADSDYEGKLDLENNYGDVEVKIIDSVAKNNNGDYKFYCKEISNSSKSHIYINKVNNNFKITEWNFLNDKYSKTQHGLFKRK</sequence>
<dbReference type="Proteomes" id="UP000005638">
    <property type="component" value="Chromosome"/>
</dbReference>
<gene>
    <name evidence="1" type="ordered locus">FCOL_11465</name>
</gene>
<proteinExistence type="predicted"/>
<dbReference type="RefSeq" id="WP_014166361.1">
    <property type="nucleotide sequence ID" value="NC_016510.2"/>
</dbReference>
<keyword evidence="2" id="KW-1185">Reference proteome</keyword>
<evidence type="ECO:0000313" key="1">
    <source>
        <dbReference type="EMBL" id="AEW87096.1"/>
    </source>
</evidence>
<dbReference type="KEGG" id="fco:FCOL_11465"/>
<dbReference type="STRING" id="1041826.FCOL_11465"/>
<protein>
    <submittedName>
        <fullName evidence="1">Uncharacterized protein</fullName>
    </submittedName>
</protein>
<dbReference type="AlphaFoldDB" id="G8X7Y2"/>